<protein>
    <recommendedName>
        <fullName evidence="3">Lipoprotein</fullName>
    </recommendedName>
</protein>
<accession>A0A4S3M8T7</accession>
<organism evidence="1 2">
    <name type="scientific">Thalassobius vesicularis</name>
    <dbReference type="NCBI Taxonomy" id="1294297"/>
    <lineage>
        <taxon>Bacteria</taxon>
        <taxon>Pseudomonadati</taxon>
        <taxon>Pseudomonadota</taxon>
        <taxon>Alphaproteobacteria</taxon>
        <taxon>Rhodobacterales</taxon>
        <taxon>Roseobacteraceae</taxon>
        <taxon>Thalassovita</taxon>
    </lineage>
</organism>
<dbReference type="RefSeq" id="WP_136340159.1">
    <property type="nucleotide sequence ID" value="NZ_SSMD01000008.1"/>
</dbReference>
<evidence type="ECO:0000313" key="1">
    <source>
        <dbReference type="EMBL" id="THD72328.1"/>
    </source>
</evidence>
<evidence type="ECO:0000313" key="2">
    <source>
        <dbReference type="Proteomes" id="UP000306113"/>
    </source>
</evidence>
<dbReference type="Proteomes" id="UP000306113">
    <property type="component" value="Unassembled WGS sequence"/>
</dbReference>
<dbReference type="OrthoDB" id="9889473at2"/>
<dbReference type="EMBL" id="SSMD01000008">
    <property type="protein sequence ID" value="THD72328.1"/>
    <property type="molecule type" value="Genomic_DNA"/>
</dbReference>
<comment type="caution">
    <text evidence="1">The sequence shown here is derived from an EMBL/GenBank/DDBJ whole genome shotgun (WGS) entry which is preliminary data.</text>
</comment>
<sequence>MIHGARPKLALVGLLALAGCGAGVRQCLNTDATLSTRGAAFTLPDGCRAIRTGPDGVVTLACDDGRVGYGFDALAIGSQELP</sequence>
<keyword evidence="2" id="KW-1185">Reference proteome</keyword>
<reference evidence="1 2" key="1">
    <citation type="submission" date="2019-04" db="EMBL/GenBank/DDBJ databases">
        <title>Draft genome sequence of Youngimonas vesicularis.</title>
        <authorList>
            <person name="Hameed A."/>
        </authorList>
    </citation>
    <scope>NUCLEOTIDE SEQUENCE [LARGE SCALE GENOMIC DNA]</scope>
    <source>
        <strain evidence="1 2">CC-AMW-E</strain>
    </source>
</reference>
<gene>
    <name evidence="1" type="ORF">E7681_15225</name>
</gene>
<dbReference type="AlphaFoldDB" id="A0A4S3M8T7"/>
<evidence type="ECO:0008006" key="3">
    <source>
        <dbReference type="Google" id="ProtNLM"/>
    </source>
</evidence>
<name>A0A4S3M8T7_9RHOB</name>
<proteinExistence type="predicted"/>
<dbReference type="PROSITE" id="PS51257">
    <property type="entry name" value="PROKAR_LIPOPROTEIN"/>
    <property type="match status" value="1"/>
</dbReference>